<keyword evidence="3" id="KW-1185">Reference proteome</keyword>
<keyword evidence="1" id="KW-1133">Transmembrane helix</keyword>
<dbReference type="Proteomes" id="UP000789396">
    <property type="component" value="Unassembled WGS sequence"/>
</dbReference>
<name>A0A9N9DKJ4_9GLOM</name>
<evidence type="ECO:0000256" key="1">
    <source>
        <dbReference type="SAM" id="Phobius"/>
    </source>
</evidence>
<keyword evidence="1" id="KW-0812">Transmembrane</keyword>
<proteinExistence type="predicted"/>
<keyword evidence="1" id="KW-0472">Membrane</keyword>
<comment type="caution">
    <text evidence="2">The sequence shown here is derived from an EMBL/GenBank/DDBJ whole genome shotgun (WGS) entry which is preliminary data.</text>
</comment>
<feature type="transmembrane region" description="Helical" evidence="1">
    <location>
        <begin position="94"/>
        <end position="114"/>
    </location>
</feature>
<dbReference type="AlphaFoldDB" id="A0A9N9DKJ4"/>
<organism evidence="2 3">
    <name type="scientific">Racocetra fulgida</name>
    <dbReference type="NCBI Taxonomy" id="60492"/>
    <lineage>
        <taxon>Eukaryota</taxon>
        <taxon>Fungi</taxon>
        <taxon>Fungi incertae sedis</taxon>
        <taxon>Mucoromycota</taxon>
        <taxon>Glomeromycotina</taxon>
        <taxon>Glomeromycetes</taxon>
        <taxon>Diversisporales</taxon>
        <taxon>Gigasporaceae</taxon>
        <taxon>Racocetra</taxon>
    </lineage>
</organism>
<feature type="non-terminal residue" evidence="2">
    <location>
        <position position="182"/>
    </location>
</feature>
<dbReference type="EMBL" id="CAJVPZ010012887">
    <property type="protein sequence ID" value="CAG8644087.1"/>
    <property type="molecule type" value="Genomic_DNA"/>
</dbReference>
<sequence length="182" mass="20569">MNDDNNDAMNDTVSDAVSDSMNDAVSDLMNNAVMNDAMNDAVDDAINDTVNNTMSDAMKDAMSSTDYINKIQTYGNIRINGNFKRAGFKISNKIEFIFVTYLGTSTFGITVLFLDFSSDYDTSIPTYEYKLNVEDVFDDWSSVDTFIHQYCFERGFGYQTFRNDKDPNDSSVTYCKSYRCSA</sequence>
<evidence type="ECO:0000313" key="3">
    <source>
        <dbReference type="Proteomes" id="UP000789396"/>
    </source>
</evidence>
<gene>
    <name evidence="2" type="ORF">RFULGI_LOCUS8189</name>
</gene>
<dbReference type="OrthoDB" id="2441693at2759"/>
<protein>
    <submittedName>
        <fullName evidence="2">7433_t:CDS:1</fullName>
    </submittedName>
</protein>
<evidence type="ECO:0000313" key="2">
    <source>
        <dbReference type="EMBL" id="CAG8644087.1"/>
    </source>
</evidence>
<accession>A0A9N9DKJ4</accession>
<reference evidence="2" key="1">
    <citation type="submission" date="2021-06" db="EMBL/GenBank/DDBJ databases">
        <authorList>
            <person name="Kallberg Y."/>
            <person name="Tangrot J."/>
            <person name="Rosling A."/>
        </authorList>
    </citation>
    <scope>NUCLEOTIDE SEQUENCE</scope>
    <source>
        <strain evidence="2">IN212</strain>
    </source>
</reference>